<proteinExistence type="inferred from homology"/>
<accession>A0A2Y9BXX8</accession>
<sequence>MTRIETSLSPLAGRLLVAMPSVTERAFRKSVALICAHSESGAMGLLINRPATNMTLRRLLSEGGMPPPQVAIGVPIHAGGPADIERRFILHSEDYDLPAHTLKVCDGIWLTPHEDVLIDIGRGRGPAQAFIAMGYCGWGPGQLEEEIAGGAWLTSPATPDMVFDLPSEDRWPNSMERMGIAPSSLSILSGHA</sequence>
<dbReference type="OrthoDB" id="9807486at2"/>
<evidence type="ECO:0000313" key="5">
    <source>
        <dbReference type="Proteomes" id="UP000245839"/>
    </source>
</evidence>
<name>A0A2Y9BXX8_9RHOB</name>
<dbReference type="Pfam" id="PF02622">
    <property type="entry name" value="DUF179"/>
    <property type="match status" value="1"/>
</dbReference>
<reference evidence="3 5" key="2">
    <citation type="submission" date="2018-03" db="EMBL/GenBank/DDBJ databases">
        <title>Genomic Encyclopedia of Archaeal and Bacterial Type Strains, Phase II (KMG-II): from individual species to whole genera.</title>
        <authorList>
            <person name="Goeker M."/>
        </authorList>
    </citation>
    <scope>NUCLEOTIDE SEQUENCE [LARGE SCALE GENOMIC DNA]</scope>
    <source>
        <strain evidence="3 5">DSM 25227</strain>
    </source>
</reference>
<evidence type="ECO:0000313" key="6">
    <source>
        <dbReference type="Proteomes" id="UP000251571"/>
    </source>
</evidence>
<evidence type="ECO:0000256" key="2">
    <source>
        <dbReference type="HAMAP-Rule" id="MF_00758"/>
    </source>
</evidence>
<organism evidence="4 6">
    <name type="scientific">Jannaschia seohaensis</name>
    <dbReference type="NCBI Taxonomy" id="475081"/>
    <lineage>
        <taxon>Bacteria</taxon>
        <taxon>Pseudomonadati</taxon>
        <taxon>Pseudomonadota</taxon>
        <taxon>Alphaproteobacteria</taxon>
        <taxon>Rhodobacterales</taxon>
        <taxon>Roseobacteraceae</taxon>
        <taxon>Jannaschia</taxon>
    </lineage>
</organism>
<dbReference type="EMBL" id="UETC01000002">
    <property type="protein sequence ID" value="SSA41632.1"/>
    <property type="molecule type" value="Genomic_DNA"/>
</dbReference>
<dbReference type="EMBL" id="QGDJ01000002">
    <property type="protein sequence ID" value="PWJ21222.1"/>
    <property type="molecule type" value="Genomic_DNA"/>
</dbReference>
<dbReference type="AlphaFoldDB" id="A0A2Y9BXX8"/>
<dbReference type="Gene3D" id="3.40.1740.10">
    <property type="entry name" value="VC0467-like"/>
    <property type="match status" value="1"/>
</dbReference>
<dbReference type="Proteomes" id="UP000245839">
    <property type="component" value="Unassembled WGS sequence"/>
</dbReference>
<dbReference type="GO" id="GO:0005829">
    <property type="term" value="C:cytosol"/>
    <property type="evidence" value="ECO:0007669"/>
    <property type="project" value="TreeGrafter"/>
</dbReference>
<protein>
    <recommendedName>
        <fullName evidence="2">UPF0301 protein BCF38_102472</fullName>
    </recommendedName>
</protein>
<gene>
    <name evidence="3" type="ORF">BCF38_102472</name>
    <name evidence="4" type="ORF">SAMN05421539_102472</name>
</gene>
<dbReference type="PANTHER" id="PTHR30327">
    <property type="entry name" value="UNCHARACTERIZED PROTEIN YQGE"/>
    <property type="match status" value="1"/>
</dbReference>
<dbReference type="SUPFAM" id="SSF143456">
    <property type="entry name" value="VC0467-like"/>
    <property type="match status" value="1"/>
</dbReference>
<dbReference type="PANTHER" id="PTHR30327:SF1">
    <property type="entry name" value="UPF0301 PROTEIN YQGE"/>
    <property type="match status" value="1"/>
</dbReference>
<reference evidence="4 6" key="1">
    <citation type="submission" date="2016-10" db="EMBL/GenBank/DDBJ databases">
        <authorList>
            <person name="Cai Z."/>
        </authorList>
    </citation>
    <scope>NUCLEOTIDE SEQUENCE [LARGE SCALE GENOMIC DNA]</scope>
    <source>
        <strain evidence="4 6">DSM 25227</strain>
    </source>
</reference>
<keyword evidence="5" id="KW-1185">Reference proteome</keyword>
<dbReference type="InterPro" id="IPR003774">
    <property type="entry name" value="AlgH-like"/>
</dbReference>
<evidence type="ECO:0000256" key="1">
    <source>
        <dbReference type="ARBA" id="ARBA00009600"/>
    </source>
</evidence>
<evidence type="ECO:0000313" key="3">
    <source>
        <dbReference type="EMBL" id="PWJ21222.1"/>
    </source>
</evidence>
<dbReference type="HAMAP" id="MF_00758">
    <property type="entry name" value="UPF0301"/>
    <property type="match status" value="1"/>
</dbReference>
<dbReference type="RefSeq" id="WP_109563553.1">
    <property type="nucleotide sequence ID" value="NZ_QGDJ01000002.1"/>
</dbReference>
<dbReference type="Proteomes" id="UP000251571">
    <property type="component" value="Unassembled WGS sequence"/>
</dbReference>
<evidence type="ECO:0000313" key="4">
    <source>
        <dbReference type="EMBL" id="SSA41632.1"/>
    </source>
</evidence>
<comment type="similarity">
    <text evidence="1 2">Belongs to the UPF0301 (AlgH) family.</text>
</comment>